<keyword evidence="2" id="KW-0067">ATP-binding</keyword>
<name>A0A0T6LYN0_WENVI</name>
<dbReference type="OrthoDB" id="5240489at2"/>
<evidence type="ECO:0000313" key="5">
    <source>
        <dbReference type="EMBL" id="KRV51227.1"/>
    </source>
</evidence>
<evidence type="ECO:0000259" key="4">
    <source>
        <dbReference type="Pfam" id="PF00501"/>
    </source>
</evidence>
<keyword evidence="1" id="KW-0547">Nucleotide-binding</keyword>
<feature type="domain" description="AMP-dependent synthetase/ligase" evidence="4">
    <location>
        <begin position="24"/>
        <end position="435"/>
    </location>
</feature>
<dbReference type="EMBL" id="LLZU01000001">
    <property type="protein sequence ID" value="KRV51227.1"/>
    <property type="molecule type" value="Genomic_DNA"/>
</dbReference>
<dbReference type="Pfam" id="PF00501">
    <property type="entry name" value="AMP-binding"/>
    <property type="match status" value="1"/>
</dbReference>
<dbReference type="GO" id="GO:0004467">
    <property type="term" value="F:long-chain fatty acid-CoA ligase activity"/>
    <property type="evidence" value="ECO:0007669"/>
    <property type="project" value="UniProtKB-EC"/>
</dbReference>
<comment type="catalytic activity">
    <reaction evidence="3">
        <text>a long-chain fatty acid + ATP + CoA = a long-chain fatty acyl-CoA + AMP + diphosphate</text>
        <dbReference type="Rhea" id="RHEA:15421"/>
        <dbReference type="ChEBI" id="CHEBI:30616"/>
        <dbReference type="ChEBI" id="CHEBI:33019"/>
        <dbReference type="ChEBI" id="CHEBI:57287"/>
        <dbReference type="ChEBI" id="CHEBI:57560"/>
        <dbReference type="ChEBI" id="CHEBI:83139"/>
        <dbReference type="ChEBI" id="CHEBI:456215"/>
        <dbReference type="EC" id="6.2.1.3"/>
    </reaction>
    <physiologicalReaction direction="left-to-right" evidence="3">
        <dbReference type="Rhea" id="RHEA:15422"/>
    </physiologicalReaction>
</comment>
<keyword evidence="5" id="KW-0436">Ligase</keyword>
<reference evidence="5 6" key="1">
    <citation type="submission" date="2015-10" db="EMBL/GenBank/DDBJ databases">
        <title>Draft genome sequence of pyrrolomycin-producing Streptomyces vitaminophilus.</title>
        <authorList>
            <person name="Graham D.E."/>
            <person name="Mahan K.M."/>
            <person name="Klingeman D.M."/>
            <person name="Hettich R.L."/>
            <person name="Parry R.J."/>
        </authorList>
    </citation>
    <scope>NUCLEOTIDE SEQUENCE [LARGE SCALE GENOMIC DNA]</scope>
    <source>
        <strain evidence="5 6">ATCC 31673</strain>
    </source>
</reference>
<dbReference type="InterPro" id="IPR000873">
    <property type="entry name" value="AMP-dep_synth/lig_dom"/>
</dbReference>
<evidence type="ECO:0000256" key="3">
    <source>
        <dbReference type="ARBA" id="ARBA00024484"/>
    </source>
</evidence>
<sequence length="606" mass="65346">MREVAVPALTTAPRLGGLADAVFDNAEERPGLVALRRSVGGQWQDVTAARFRDEVVALAKGLLSQGIRFGDRVAIMSRNRYEWTLFDFALWTLGAESVPIYPTSSSERVRWMLADSDCVACVVEDESHAMTVGAVINTLPAMTAIWQLDADAVGTLTARGTGIDDEVVHRHRLAVTPEAVATVVYTSGTTGRPRGCVLTHGNFMAECDNLLARWEPVFGSRTDEPVSTLLFLPLANVFGRVVEVAAVRGRVCVGHQPGMALASLLPALAEFRPTFVLAVPYVFEKVFSAARHQAETAGRLGAFDKAVDVAVRYAEAREAKAFGEGPGPSASLRMQHQFYDRLVYGRLRETLGGRVRYGMSGGSAMDRRLGLFFAGAGLTVCEGYGMTETTAAVTANPPDRVRFGTVGPPVPGTSVRIAEDGEVWVRGGQLSGGYLNESGAGLALRDGWLATGDLGTLDDAGYLTITGRKKDVIVTSKGKSVSPVLVEERVRAHPLVAQCVVVGNDRPHVAALLTLDHEAVRHWLATRGRPVLPPEEMVRDEELEAELRRAVGAANALASQAESIRTYVVLPSPFTEEEGLLTPSLKPRRDAIEEAFAGEIEEMYRP</sequence>
<dbReference type="GO" id="GO:0016020">
    <property type="term" value="C:membrane"/>
    <property type="evidence" value="ECO:0007669"/>
    <property type="project" value="TreeGrafter"/>
</dbReference>
<dbReference type="CDD" id="cd05907">
    <property type="entry name" value="VL_LC_FACS_like"/>
    <property type="match status" value="1"/>
</dbReference>
<evidence type="ECO:0000256" key="1">
    <source>
        <dbReference type="ARBA" id="ARBA00022741"/>
    </source>
</evidence>
<dbReference type="AlphaFoldDB" id="A0A0T6LYN0"/>
<dbReference type="InterPro" id="IPR045851">
    <property type="entry name" value="AMP-bd_C_sf"/>
</dbReference>
<accession>A0A0T6LYN0</accession>
<gene>
    <name evidence="5" type="ORF">AQ490_00145</name>
</gene>
<dbReference type="Pfam" id="PF23562">
    <property type="entry name" value="AMP-binding_C_3"/>
    <property type="match status" value="1"/>
</dbReference>
<dbReference type="Gene3D" id="3.30.300.30">
    <property type="match status" value="1"/>
</dbReference>
<dbReference type="PROSITE" id="PS00455">
    <property type="entry name" value="AMP_BINDING"/>
    <property type="match status" value="1"/>
</dbReference>
<protein>
    <submittedName>
        <fullName evidence="5">Long-chain fatty acid--CoA ligase</fullName>
    </submittedName>
</protein>
<evidence type="ECO:0000313" key="6">
    <source>
        <dbReference type="Proteomes" id="UP000050867"/>
    </source>
</evidence>
<dbReference type="PANTHER" id="PTHR43272">
    <property type="entry name" value="LONG-CHAIN-FATTY-ACID--COA LIGASE"/>
    <property type="match status" value="1"/>
</dbReference>
<dbReference type="RefSeq" id="WP_018383324.1">
    <property type="nucleotide sequence ID" value="NZ_LLZU01000001.1"/>
</dbReference>
<dbReference type="PANTHER" id="PTHR43272:SF33">
    <property type="entry name" value="AMP-BINDING DOMAIN-CONTAINING PROTEIN-RELATED"/>
    <property type="match status" value="1"/>
</dbReference>
<evidence type="ECO:0000256" key="2">
    <source>
        <dbReference type="ARBA" id="ARBA00022840"/>
    </source>
</evidence>
<dbReference type="InterPro" id="IPR020845">
    <property type="entry name" value="AMP-binding_CS"/>
</dbReference>
<dbReference type="SUPFAM" id="SSF56801">
    <property type="entry name" value="Acetyl-CoA synthetase-like"/>
    <property type="match status" value="1"/>
</dbReference>
<dbReference type="InterPro" id="IPR042099">
    <property type="entry name" value="ANL_N_sf"/>
</dbReference>
<dbReference type="GO" id="GO:0005524">
    <property type="term" value="F:ATP binding"/>
    <property type="evidence" value="ECO:0007669"/>
    <property type="project" value="UniProtKB-KW"/>
</dbReference>
<organism evidence="5 6">
    <name type="scientific">Wenjunlia vitaminophila</name>
    <name type="common">Streptomyces vitaminophilus</name>
    <dbReference type="NCBI Taxonomy" id="76728"/>
    <lineage>
        <taxon>Bacteria</taxon>
        <taxon>Bacillati</taxon>
        <taxon>Actinomycetota</taxon>
        <taxon>Actinomycetes</taxon>
        <taxon>Kitasatosporales</taxon>
        <taxon>Streptomycetaceae</taxon>
        <taxon>Wenjunlia</taxon>
    </lineage>
</organism>
<dbReference type="Proteomes" id="UP000050867">
    <property type="component" value="Unassembled WGS sequence"/>
</dbReference>
<dbReference type="eggNOG" id="COG1022">
    <property type="taxonomic scope" value="Bacteria"/>
</dbReference>
<proteinExistence type="predicted"/>
<comment type="caution">
    <text evidence="5">The sequence shown here is derived from an EMBL/GenBank/DDBJ whole genome shotgun (WGS) entry which is preliminary data.</text>
</comment>
<dbReference type="Gene3D" id="3.40.50.12780">
    <property type="entry name" value="N-terminal domain of ligase-like"/>
    <property type="match status" value="1"/>
</dbReference>
<keyword evidence="6" id="KW-1185">Reference proteome</keyword>
<dbReference type="STRING" id="76728.AQ490_00145"/>